<keyword evidence="5" id="KW-1185">Reference proteome</keyword>
<evidence type="ECO:0000313" key="5">
    <source>
        <dbReference type="Proteomes" id="UP000708347"/>
    </source>
</evidence>
<comment type="caution">
    <text evidence="4">The sequence shown here is derived from an EMBL/GenBank/DDBJ whole genome shotgun (WGS) entry which is preliminary data.</text>
</comment>
<feature type="domain" description="Putative zinc-finger" evidence="3">
    <location>
        <begin position="12"/>
        <end position="46"/>
    </location>
</feature>
<dbReference type="EMBL" id="VBSB01000035">
    <property type="protein sequence ID" value="NTY63389.1"/>
    <property type="molecule type" value="Genomic_DNA"/>
</dbReference>
<keyword evidence="1" id="KW-0805">Transcription regulation</keyword>
<gene>
    <name evidence="4" type="ORF">FEG63_28095</name>
</gene>
<keyword evidence="2" id="KW-0804">Transcription</keyword>
<sequence>MPWPTGTRTLRCQEMVELVTLYLDGALDAATQTRFEQHLQQCDGCAGYLEQFRTTVHTIGAIREEQIHPIFRARLLEAFADTAGSW</sequence>
<evidence type="ECO:0000256" key="2">
    <source>
        <dbReference type="ARBA" id="ARBA00023163"/>
    </source>
</evidence>
<organism evidence="4 5">
    <name type="scientific">Mycolicibacterium sphagni</name>
    <dbReference type="NCBI Taxonomy" id="1786"/>
    <lineage>
        <taxon>Bacteria</taxon>
        <taxon>Bacillati</taxon>
        <taxon>Actinomycetota</taxon>
        <taxon>Actinomycetes</taxon>
        <taxon>Mycobacteriales</taxon>
        <taxon>Mycobacteriaceae</taxon>
        <taxon>Mycolicibacterium</taxon>
    </lineage>
</organism>
<evidence type="ECO:0000313" key="4">
    <source>
        <dbReference type="EMBL" id="NTY63389.1"/>
    </source>
</evidence>
<dbReference type="InterPro" id="IPR027383">
    <property type="entry name" value="Znf_put"/>
</dbReference>
<dbReference type="InterPro" id="IPR041916">
    <property type="entry name" value="Anti_sigma_zinc_sf"/>
</dbReference>
<name>A0ABX2K5J7_9MYCO</name>
<evidence type="ECO:0000256" key="1">
    <source>
        <dbReference type="ARBA" id="ARBA00023015"/>
    </source>
</evidence>
<evidence type="ECO:0000259" key="3">
    <source>
        <dbReference type="Pfam" id="PF13490"/>
    </source>
</evidence>
<dbReference type="Proteomes" id="UP000708347">
    <property type="component" value="Unassembled WGS sequence"/>
</dbReference>
<protein>
    <submittedName>
        <fullName evidence="4">Zf-HC2 domain-containing protein</fullName>
    </submittedName>
</protein>
<accession>A0ABX2K5J7</accession>
<dbReference type="Gene3D" id="1.10.10.1320">
    <property type="entry name" value="Anti-sigma factor, zinc-finger domain"/>
    <property type="match status" value="1"/>
</dbReference>
<proteinExistence type="predicted"/>
<reference evidence="4 5" key="1">
    <citation type="submission" date="2019-05" db="EMBL/GenBank/DDBJ databases">
        <title>Mycolicibacterium sphagni ENV482 genome assembly.</title>
        <authorList>
            <person name="Chen W."/>
            <person name="Faulkner N.W."/>
            <person name="Hyman M.R."/>
        </authorList>
    </citation>
    <scope>NUCLEOTIDE SEQUENCE [LARGE SCALE GENOMIC DNA]</scope>
    <source>
        <strain evidence="4 5">ENV482</strain>
    </source>
</reference>
<dbReference type="Pfam" id="PF13490">
    <property type="entry name" value="zf-HC2"/>
    <property type="match status" value="1"/>
</dbReference>